<dbReference type="AlphaFoldDB" id="A0A137REQ6"/>
<comment type="caution">
    <text evidence="2">The sequence shown here is derived from an EMBL/GenBank/DDBJ whole genome shotgun (WGS) entry which is preliminary data.</text>
</comment>
<keyword evidence="1" id="KW-1133">Transmembrane helix</keyword>
<organism evidence="2 3">
    <name type="scientific">Aequorivita aquimaris</name>
    <dbReference type="NCBI Taxonomy" id="1548749"/>
    <lineage>
        <taxon>Bacteria</taxon>
        <taxon>Pseudomonadati</taxon>
        <taxon>Bacteroidota</taxon>
        <taxon>Flavobacteriia</taxon>
        <taxon>Flavobacteriales</taxon>
        <taxon>Flavobacteriaceae</taxon>
        <taxon>Aequorivita</taxon>
    </lineage>
</organism>
<gene>
    <name evidence="2" type="ORF">LS48_13990</name>
</gene>
<keyword evidence="1" id="KW-0812">Transmembrane</keyword>
<dbReference type="RefSeq" id="WP_131807735.1">
    <property type="nucleotide sequence ID" value="NZ_JRWG01000013.1"/>
</dbReference>
<dbReference type="Proteomes" id="UP000070138">
    <property type="component" value="Unassembled WGS sequence"/>
</dbReference>
<proteinExistence type="predicted"/>
<feature type="transmembrane region" description="Helical" evidence="1">
    <location>
        <begin position="107"/>
        <end position="127"/>
    </location>
</feature>
<evidence type="ECO:0000313" key="2">
    <source>
        <dbReference type="EMBL" id="KXN97980.1"/>
    </source>
</evidence>
<dbReference type="EMBL" id="JRWG01000013">
    <property type="protein sequence ID" value="KXN97980.1"/>
    <property type="molecule type" value="Genomic_DNA"/>
</dbReference>
<dbReference type="OrthoDB" id="1420060at2"/>
<evidence type="ECO:0000313" key="3">
    <source>
        <dbReference type="Proteomes" id="UP000070138"/>
    </source>
</evidence>
<feature type="transmembrane region" description="Helical" evidence="1">
    <location>
        <begin position="147"/>
        <end position="167"/>
    </location>
</feature>
<keyword evidence="1" id="KW-0472">Membrane</keyword>
<keyword evidence="3" id="KW-1185">Reference proteome</keyword>
<reference evidence="2 3" key="2">
    <citation type="journal article" date="2016" name="Int. J. Syst. Evol. Microbiol.">
        <title>Vitellibacter aquimaris sp. nov., a marine bacterium isolated from seawater.</title>
        <authorList>
            <person name="Thevarajoo S."/>
            <person name="Selvaratnam C."/>
            <person name="Goh K.M."/>
            <person name="Hong K.W."/>
            <person name="Chan X.Y."/>
            <person name="Chan K.G."/>
            <person name="Chong C.S."/>
        </authorList>
    </citation>
    <scope>NUCLEOTIDE SEQUENCE [LARGE SCALE GENOMIC DNA]</scope>
    <source>
        <strain evidence="2 3">D-24</strain>
    </source>
</reference>
<protein>
    <submittedName>
        <fullName evidence="2">Uncharacterized protein</fullName>
    </submittedName>
</protein>
<reference evidence="3" key="1">
    <citation type="submission" date="2014-10" db="EMBL/GenBank/DDBJ databases">
        <title>Genome sequencing of Vitellibacter sp. D-24.</title>
        <authorList>
            <person name="Thevarajoo S."/>
            <person name="Selvaratnam C."/>
            <person name="Goh K.M."/>
            <person name="Chong C.S."/>
        </authorList>
    </citation>
    <scope>NUCLEOTIDE SEQUENCE [LARGE SCALE GENOMIC DNA]</scope>
    <source>
        <strain evidence="3">D-24</strain>
    </source>
</reference>
<evidence type="ECO:0000256" key="1">
    <source>
        <dbReference type="SAM" id="Phobius"/>
    </source>
</evidence>
<sequence length="262" mass="29834">MTTQKINNVKQTIGFFSMTIAWALMNILNSIYLVSEDGKADDSGVIIFWSGLFITIAWAIFIIWPLNRLEHSKKLFKPQIFILVSTVYGALTYSIIVGGIFRSFELVTMFLPQAILVGFFFGLAYSVLIKNQKLIELLNQRPLTKTIFFLSPVIILGFFLWFLPLVAPNLVYRYMTDEIRQKIVVKTIPKFKVGDEIEPLKKALPGYFDHIENGSGNMSATMEDFAFVIQVNCGKIIRLEYGQSQFDIDGTIYGKLQEKPCP</sequence>
<feature type="transmembrane region" description="Helical" evidence="1">
    <location>
        <begin position="46"/>
        <end position="67"/>
    </location>
</feature>
<name>A0A137REQ6_9FLAO</name>
<feature type="transmembrane region" description="Helical" evidence="1">
    <location>
        <begin position="12"/>
        <end position="34"/>
    </location>
</feature>
<feature type="transmembrane region" description="Helical" evidence="1">
    <location>
        <begin position="79"/>
        <end position="101"/>
    </location>
</feature>
<accession>A0A137REQ6</accession>